<comment type="caution">
    <text evidence="2">The sequence shown here is derived from an EMBL/GenBank/DDBJ whole genome shotgun (WGS) entry which is preliminary data.</text>
</comment>
<evidence type="ECO:0000313" key="2">
    <source>
        <dbReference type="EMBL" id="KAL2457884.1"/>
    </source>
</evidence>
<evidence type="ECO:0000313" key="3">
    <source>
        <dbReference type="Proteomes" id="UP001604336"/>
    </source>
</evidence>
<feature type="region of interest" description="Disordered" evidence="1">
    <location>
        <begin position="23"/>
        <end position="106"/>
    </location>
</feature>
<dbReference type="Proteomes" id="UP001604336">
    <property type="component" value="Unassembled WGS sequence"/>
</dbReference>
<keyword evidence="3" id="KW-1185">Reference proteome</keyword>
<feature type="compositionally biased region" description="Low complexity" evidence="1">
    <location>
        <begin position="97"/>
        <end position="106"/>
    </location>
</feature>
<feature type="compositionally biased region" description="Basic residues" evidence="1">
    <location>
        <begin position="53"/>
        <end position="65"/>
    </location>
</feature>
<dbReference type="AlphaFoldDB" id="A0ABD1P3Z2"/>
<protein>
    <recommendedName>
        <fullName evidence="4">Cycloidea-like protein A</fullName>
    </recommendedName>
</protein>
<dbReference type="EMBL" id="JBFOLK010000042">
    <property type="protein sequence ID" value="KAL2457884.1"/>
    <property type="molecule type" value="Genomic_DNA"/>
</dbReference>
<reference evidence="3" key="1">
    <citation type="submission" date="2024-07" db="EMBL/GenBank/DDBJ databases">
        <title>Two chromosome-level genome assemblies of Korean endemic species Abeliophyllum distichum and Forsythia ovata (Oleaceae).</title>
        <authorList>
            <person name="Jang H."/>
        </authorList>
    </citation>
    <scope>NUCLEOTIDE SEQUENCE [LARGE SCALE GENOMIC DNA]</scope>
</reference>
<accession>A0ABD1P3Z2</accession>
<gene>
    <name evidence="2" type="ORF">Adt_46179</name>
</gene>
<evidence type="ECO:0008006" key="4">
    <source>
        <dbReference type="Google" id="ProtNLM"/>
    </source>
</evidence>
<proteinExistence type="predicted"/>
<evidence type="ECO:0000256" key="1">
    <source>
        <dbReference type="SAM" id="MobiDB-lite"/>
    </source>
</evidence>
<sequence>MGNCSSEELSKITTFIQNDFPVPMIKEGKNNKKGNKSCSVLSEENENSELKGQRLKRRKLKRHADPRKVRCDQTLNQSRYADILDSRDANNARTRGSQSSLLSDCSQQLECGDNDAKNHERAKTFPQP</sequence>
<name>A0ABD1P3Z2_9LAMI</name>
<organism evidence="2 3">
    <name type="scientific">Abeliophyllum distichum</name>
    <dbReference type="NCBI Taxonomy" id="126358"/>
    <lineage>
        <taxon>Eukaryota</taxon>
        <taxon>Viridiplantae</taxon>
        <taxon>Streptophyta</taxon>
        <taxon>Embryophyta</taxon>
        <taxon>Tracheophyta</taxon>
        <taxon>Spermatophyta</taxon>
        <taxon>Magnoliopsida</taxon>
        <taxon>eudicotyledons</taxon>
        <taxon>Gunneridae</taxon>
        <taxon>Pentapetalae</taxon>
        <taxon>asterids</taxon>
        <taxon>lamiids</taxon>
        <taxon>Lamiales</taxon>
        <taxon>Oleaceae</taxon>
        <taxon>Forsythieae</taxon>
        <taxon>Abeliophyllum</taxon>
    </lineage>
</organism>